<feature type="compositionally biased region" description="Basic and acidic residues" evidence="1">
    <location>
        <begin position="483"/>
        <end position="518"/>
    </location>
</feature>
<feature type="compositionally biased region" description="Basic residues" evidence="1">
    <location>
        <begin position="609"/>
        <end position="619"/>
    </location>
</feature>
<proteinExistence type="predicted"/>
<feature type="compositionally biased region" description="Basic residues" evidence="1">
    <location>
        <begin position="519"/>
        <end position="532"/>
    </location>
</feature>
<feature type="compositionally biased region" description="Polar residues" evidence="1">
    <location>
        <begin position="650"/>
        <end position="661"/>
    </location>
</feature>
<dbReference type="AlphaFoldDB" id="A0A9P6SZX6"/>
<evidence type="ECO:0000313" key="2">
    <source>
        <dbReference type="EMBL" id="KAG0014842.1"/>
    </source>
</evidence>
<dbReference type="OrthoDB" id="2429992at2759"/>
<dbReference type="EMBL" id="JAAAID010000685">
    <property type="protein sequence ID" value="KAG0014842.1"/>
    <property type="molecule type" value="Genomic_DNA"/>
</dbReference>
<feature type="compositionally biased region" description="Basic and acidic residues" evidence="1">
    <location>
        <begin position="579"/>
        <end position="608"/>
    </location>
</feature>
<feature type="compositionally biased region" description="Basic and acidic residues" evidence="1">
    <location>
        <begin position="349"/>
        <end position="363"/>
    </location>
</feature>
<feature type="compositionally biased region" description="Polar residues" evidence="1">
    <location>
        <begin position="1"/>
        <end position="10"/>
    </location>
</feature>
<feature type="compositionally biased region" description="Low complexity" evidence="1">
    <location>
        <begin position="732"/>
        <end position="750"/>
    </location>
</feature>
<accession>A0A9P6SZX6</accession>
<feature type="compositionally biased region" description="Polar residues" evidence="1">
    <location>
        <begin position="101"/>
        <end position="112"/>
    </location>
</feature>
<feature type="compositionally biased region" description="Polar residues" evidence="1">
    <location>
        <begin position="671"/>
        <end position="680"/>
    </location>
</feature>
<evidence type="ECO:0000313" key="3">
    <source>
        <dbReference type="Proteomes" id="UP000703661"/>
    </source>
</evidence>
<feature type="compositionally biased region" description="Basic and acidic residues" evidence="1">
    <location>
        <begin position="372"/>
        <end position="391"/>
    </location>
</feature>
<feature type="compositionally biased region" description="Basic and acidic residues" evidence="1">
    <location>
        <begin position="713"/>
        <end position="725"/>
    </location>
</feature>
<feature type="compositionally biased region" description="Low complexity" evidence="1">
    <location>
        <begin position="325"/>
        <end position="337"/>
    </location>
</feature>
<dbReference type="Proteomes" id="UP000703661">
    <property type="component" value="Unassembled WGS sequence"/>
</dbReference>
<gene>
    <name evidence="2" type="ORF">BGZ80_010192</name>
</gene>
<feature type="compositionally biased region" description="Basic and acidic residues" evidence="1">
    <location>
        <begin position="545"/>
        <end position="570"/>
    </location>
</feature>
<keyword evidence="3" id="KW-1185">Reference proteome</keyword>
<feature type="compositionally biased region" description="Polar residues" evidence="1">
    <location>
        <begin position="690"/>
        <end position="708"/>
    </location>
</feature>
<feature type="region of interest" description="Disordered" evidence="1">
    <location>
        <begin position="1"/>
        <end position="57"/>
    </location>
</feature>
<organism evidence="2 3">
    <name type="scientific">Entomortierella chlamydospora</name>
    <dbReference type="NCBI Taxonomy" id="101097"/>
    <lineage>
        <taxon>Eukaryota</taxon>
        <taxon>Fungi</taxon>
        <taxon>Fungi incertae sedis</taxon>
        <taxon>Mucoromycota</taxon>
        <taxon>Mortierellomycotina</taxon>
        <taxon>Mortierellomycetes</taxon>
        <taxon>Mortierellales</taxon>
        <taxon>Mortierellaceae</taxon>
        <taxon>Entomortierella</taxon>
    </lineage>
</organism>
<comment type="caution">
    <text evidence="2">The sequence shown here is derived from an EMBL/GenBank/DDBJ whole genome shotgun (WGS) entry which is preliminary data.</text>
</comment>
<sequence length="1044" mass="116923">MTTTASTRTAWPSPSIPSPGSSSLQTSGTSSIDTPPSSVHAPPPPLPTLNENDDLDQKMMEFRRYLTSRNSSAGPDLIFNVSEYATFLPRPLGIKERPSEKSPSTGSNNWTVPPSPPRTVSGYAAGFGPPIGPNFRSSRITYPQCAPPSPPELLRESTEMIAKLPVMMSPTIPEWTVPARPVTGGKQPGNIPAVPPDLGASSDESSSDSDRESDHLSSAADSEGAMMNETDTNPRYKSIGRKTAQRRNSKTGMIAGKRLTGYILDKPNSLAGPSAEYCCMLSSEETKELPHRSGKAFLSKSPTVVRINIPSFLLPELETRLKSLSSTLTSKSVSARSPSPPGSPKRKSKSEYKKYHSENETSRKSTKRSRAHSHDLDSDSNSDSERSDAYSRNRKRGDKHSKYEADKPRDMGPSLSPNLDRKKQNNGRMISNGDDNDSKQRDKVDSSSKSAGPIDKSTNSRRRRSSSGSLSPENTNPKSHRKDLRDESRDGSARKRRPSKEDSSRRAGGSSHKDDRGRSTKHRSYGHSRSRSRSPSNSRPRRRSRDRDDDHDIKTSRGRRDRDYDDDRSSSKTKRKRDTSREQYDKPAKGRRDKSRSRSVERDDNRERRRDKKRQRSRSQSRERSDARREKDKHRRESSSTKAMADISEDTQTQKSPISQRKNIEGRRESSNVAQPPTETGKTEAAASPSRISSDAQPQKDSATTSAPTVKKFTMEDYQRRRLESDVGTPKATTDSPALSSSSAVLSSTANDQGGTRKMTALTTEPTSSGQSKYDREYRRYHTMAISLKRKADEISHVQRNPRLGAIVYFLSGNAFMRAFHFNDRHLEHIYSNRPELVLRESMKCWSSMKQFTTALSAQCCDKFPGLDGISYLLEALIYYKCHTYTNQRLRVEMQGSDQFKKRSSKDGSSSADPVMITPGLATKLMQYAEDWANLSAKLEECQVALTPDIAREQFPETFKKWCIHPEDIGNSEGRTFSMTVEQKQKIVVGVVDGVVVHDEKVRTFPKIMWPLGTYMHLSNLMDFAEEALHEYQVRNSLEYNVTP</sequence>
<protein>
    <submittedName>
        <fullName evidence="2">Uncharacterized protein</fullName>
    </submittedName>
</protein>
<feature type="compositionally biased region" description="Basic and acidic residues" evidence="1">
    <location>
        <begin position="620"/>
        <end position="639"/>
    </location>
</feature>
<feature type="compositionally biased region" description="Low complexity" evidence="1">
    <location>
        <begin position="18"/>
        <end position="40"/>
    </location>
</feature>
<feature type="region of interest" description="Disordered" evidence="1">
    <location>
        <begin position="325"/>
        <end position="773"/>
    </location>
</feature>
<feature type="compositionally biased region" description="Basic and acidic residues" evidence="1">
    <location>
        <begin position="400"/>
        <end position="410"/>
    </location>
</feature>
<feature type="compositionally biased region" description="Basic residues" evidence="1">
    <location>
        <begin position="238"/>
        <end position="249"/>
    </location>
</feature>
<feature type="region of interest" description="Disordered" evidence="1">
    <location>
        <begin position="91"/>
        <end position="127"/>
    </location>
</feature>
<name>A0A9P6SZX6_9FUNG</name>
<reference evidence="2" key="1">
    <citation type="journal article" date="2020" name="Fungal Divers.">
        <title>Resolving the Mortierellaceae phylogeny through synthesis of multi-gene phylogenetics and phylogenomics.</title>
        <authorList>
            <person name="Vandepol N."/>
            <person name="Liber J."/>
            <person name="Desiro A."/>
            <person name="Na H."/>
            <person name="Kennedy M."/>
            <person name="Barry K."/>
            <person name="Grigoriev I.V."/>
            <person name="Miller A.N."/>
            <person name="O'Donnell K."/>
            <person name="Stajich J.E."/>
            <person name="Bonito G."/>
        </authorList>
    </citation>
    <scope>NUCLEOTIDE SEQUENCE</scope>
    <source>
        <strain evidence="2">NRRL 2769</strain>
    </source>
</reference>
<feature type="compositionally biased region" description="Basic and acidic residues" evidence="1">
    <location>
        <begin position="436"/>
        <end position="446"/>
    </location>
</feature>
<feature type="compositionally biased region" description="Polar residues" evidence="1">
    <location>
        <begin position="761"/>
        <end position="772"/>
    </location>
</feature>
<evidence type="ECO:0000256" key="1">
    <source>
        <dbReference type="SAM" id="MobiDB-lite"/>
    </source>
</evidence>
<feature type="region of interest" description="Disordered" evidence="1">
    <location>
        <begin position="177"/>
        <end position="253"/>
    </location>
</feature>